<protein>
    <submittedName>
        <fullName evidence="2">Uncharacterized protein</fullName>
    </submittedName>
</protein>
<dbReference type="EMBL" id="JABDTM020012728">
    <property type="protein sequence ID" value="KAH0820157.1"/>
    <property type="molecule type" value="Genomic_DNA"/>
</dbReference>
<accession>A0A8J6HT26</accession>
<dbReference type="Proteomes" id="UP000719412">
    <property type="component" value="Unassembled WGS sequence"/>
</dbReference>
<proteinExistence type="predicted"/>
<evidence type="ECO:0000313" key="2">
    <source>
        <dbReference type="EMBL" id="KAH0820157.1"/>
    </source>
</evidence>
<keyword evidence="3" id="KW-1185">Reference proteome</keyword>
<gene>
    <name evidence="2" type="ORF">GEV33_002632</name>
</gene>
<feature type="region of interest" description="Disordered" evidence="1">
    <location>
        <begin position="45"/>
        <end position="80"/>
    </location>
</feature>
<feature type="region of interest" description="Disordered" evidence="1">
    <location>
        <begin position="17"/>
        <end position="36"/>
    </location>
</feature>
<reference evidence="2" key="1">
    <citation type="journal article" date="2020" name="J Insects Food Feed">
        <title>The yellow mealworm (Tenebrio molitor) genome: a resource for the emerging insects as food and feed industry.</title>
        <authorList>
            <person name="Eriksson T."/>
            <person name="Andere A."/>
            <person name="Kelstrup H."/>
            <person name="Emery V."/>
            <person name="Picard C."/>
        </authorList>
    </citation>
    <scope>NUCLEOTIDE SEQUENCE</scope>
    <source>
        <strain evidence="2">Stoneville</strain>
        <tissue evidence="2">Whole head</tissue>
    </source>
</reference>
<comment type="caution">
    <text evidence="2">The sequence shown here is derived from an EMBL/GenBank/DDBJ whole genome shotgun (WGS) entry which is preliminary data.</text>
</comment>
<organism evidence="2 3">
    <name type="scientific">Tenebrio molitor</name>
    <name type="common">Yellow mealworm beetle</name>
    <dbReference type="NCBI Taxonomy" id="7067"/>
    <lineage>
        <taxon>Eukaryota</taxon>
        <taxon>Metazoa</taxon>
        <taxon>Ecdysozoa</taxon>
        <taxon>Arthropoda</taxon>
        <taxon>Hexapoda</taxon>
        <taxon>Insecta</taxon>
        <taxon>Pterygota</taxon>
        <taxon>Neoptera</taxon>
        <taxon>Endopterygota</taxon>
        <taxon>Coleoptera</taxon>
        <taxon>Polyphaga</taxon>
        <taxon>Cucujiformia</taxon>
        <taxon>Tenebrionidae</taxon>
        <taxon>Tenebrio</taxon>
    </lineage>
</organism>
<name>A0A8J6HT26_TENMO</name>
<feature type="compositionally biased region" description="Polar residues" evidence="1">
    <location>
        <begin position="49"/>
        <end position="66"/>
    </location>
</feature>
<evidence type="ECO:0000256" key="1">
    <source>
        <dbReference type="SAM" id="MobiDB-lite"/>
    </source>
</evidence>
<sequence length="364" mass="41145">MSTKCSIKLHFDLGNKQKSQDDFRRAGDSPSDYRSDNSCHIVIGHRLDSPSSQTPHKPASQHTGSHTPPKKTSYLRDNRRGIEKKSVSKKKLDLQFFEYFSTVVILHRFTTSLQRAPFAPCGPCGPTPMSAAVLASWLSLRRVVLFLFLRLVLLLPSLFRMDVVQRPSGMTPGLGAARRHGGPLRHGPASIHDRLCKRKGDPRRFRKRTITKSGTDNWDLLLSSRRKWVRQGRDARDRMHNQVIGPRGGTWGTSWRPWTQRHNAHFFTSIGSISGTSAACRECTNPLSGVTVDSRSFVVSPVDHTHLESIENWYSPKLVFRLDLTTDRSLGRNLLPHAPPERPQTFNLQFAHRSGLRQVLHCAP</sequence>
<dbReference type="AlphaFoldDB" id="A0A8J6HT26"/>
<evidence type="ECO:0000313" key="3">
    <source>
        <dbReference type="Proteomes" id="UP000719412"/>
    </source>
</evidence>
<reference evidence="2" key="2">
    <citation type="submission" date="2021-08" db="EMBL/GenBank/DDBJ databases">
        <authorList>
            <person name="Eriksson T."/>
        </authorList>
    </citation>
    <scope>NUCLEOTIDE SEQUENCE</scope>
    <source>
        <strain evidence="2">Stoneville</strain>
        <tissue evidence="2">Whole head</tissue>
    </source>
</reference>